<comment type="caution">
    <text evidence="1">The sequence shown here is derived from an EMBL/GenBank/DDBJ whole genome shotgun (WGS) entry which is preliminary data.</text>
</comment>
<dbReference type="EMBL" id="WKIA01000099">
    <property type="protein sequence ID" value="MRV78655.1"/>
    <property type="molecule type" value="Genomic_DNA"/>
</dbReference>
<accession>A0A6A8FZZ0</accession>
<protein>
    <submittedName>
        <fullName evidence="1">DNA repair protein RecO</fullName>
    </submittedName>
</protein>
<sequence length="25" mass="3136">MLYREYAGMFFKSQKLINQLKRLEQ</sequence>
<reference evidence="1" key="1">
    <citation type="journal article" date="2018" name="Open Forum Infect. Dis.">
        <title>The Cefazolin Inoculum Effect Is Associated With Increased Mortality in Methicillin-Susceptible Staphylococcus aureus Bacteremia.</title>
        <authorList>
            <person name="Miller W.R."/>
            <person name="Seas C."/>
            <person name="Carvajal L.P."/>
            <person name="Diaz L."/>
            <person name="Echeverri A.M."/>
            <person name="Ferro C."/>
            <person name="Rios R."/>
            <person name="Porras P."/>
            <person name="Luna C."/>
            <person name="Gotuzzo E."/>
            <person name="Munita J.M."/>
            <person name="Nannini E."/>
            <person name="Carcamo C."/>
            <person name="Reyes J."/>
            <person name="Arias C.A."/>
        </authorList>
    </citation>
    <scope>NUCLEOTIDE SEQUENCE</scope>
    <source>
        <strain evidence="1">UA917</strain>
    </source>
</reference>
<name>A0A6A8FZZ0_STAAU</name>
<gene>
    <name evidence="1" type="primary">recO</name>
    <name evidence="1" type="ORF">GF572_09145</name>
</gene>
<dbReference type="AlphaFoldDB" id="A0A6A8FZZ0"/>
<organism evidence="1">
    <name type="scientific">Staphylococcus aureus</name>
    <dbReference type="NCBI Taxonomy" id="1280"/>
    <lineage>
        <taxon>Bacteria</taxon>
        <taxon>Bacillati</taxon>
        <taxon>Bacillota</taxon>
        <taxon>Bacilli</taxon>
        <taxon>Bacillales</taxon>
        <taxon>Staphylococcaceae</taxon>
        <taxon>Staphylococcus</taxon>
    </lineage>
</organism>
<feature type="non-terminal residue" evidence="1">
    <location>
        <position position="1"/>
    </location>
</feature>
<proteinExistence type="predicted"/>
<evidence type="ECO:0000313" key="1">
    <source>
        <dbReference type="EMBL" id="MRV78655.1"/>
    </source>
</evidence>